<dbReference type="RefSeq" id="WP_069379303.1">
    <property type="nucleotide sequence ID" value="NZ_CP017141.1"/>
</dbReference>
<accession>A0A1D7QG30</accession>
<evidence type="ECO:0000259" key="1">
    <source>
        <dbReference type="Pfam" id="PF12680"/>
    </source>
</evidence>
<dbReference type="Gene3D" id="3.10.450.50">
    <property type="match status" value="1"/>
</dbReference>
<dbReference type="OrthoDB" id="391735at2"/>
<dbReference type="Pfam" id="PF12680">
    <property type="entry name" value="SnoaL_2"/>
    <property type="match status" value="1"/>
</dbReference>
<keyword evidence="3" id="KW-1185">Reference proteome</keyword>
<protein>
    <submittedName>
        <fullName evidence="2">Ketosteroid isomerase</fullName>
    </submittedName>
</protein>
<name>A0A1D7QG30_9SPHI</name>
<dbReference type="SUPFAM" id="SSF54427">
    <property type="entry name" value="NTF2-like"/>
    <property type="match status" value="1"/>
</dbReference>
<proteinExistence type="predicted"/>
<dbReference type="EMBL" id="CP017141">
    <property type="protein sequence ID" value="AOM77614.1"/>
    <property type="molecule type" value="Genomic_DNA"/>
</dbReference>
<keyword evidence="2" id="KW-0413">Isomerase</keyword>
<dbReference type="KEGG" id="psty:BFS30_10805"/>
<feature type="domain" description="SnoaL-like" evidence="1">
    <location>
        <begin position="9"/>
        <end position="109"/>
    </location>
</feature>
<dbReference type="AlphaFoldDB" id="A0A1D7QG30"/>
<dbReference type="InterPro" id="IPR032710">
    <property type="entry name" value="NTF2-like_dom_sf"/>
</dbReference>
<reference evidence="2 3" key="1">
    <citation type="submission" date="2016-08" db="EMBL/GenBank/DDBJ databases">
        <authorList>
            <person name="Seilhamer J.J."/>
        </authorList>
    </citation>
    <scope>NUCLEOTIDE SEQUENCE [LARGE SCALE GENOMIC DNA]</scope>
    <source>
        <strain evidence="2 3">DX4</strain>
    </source>
</reference>
<sequence>MNANEALITKFYTAFQNKDVATMQECYSDQATFSDEAFVNLNAKEVCAMWAMLIKGGKDMRIDFSDIRAEEQGVRAHWDAYYTFSATGRKVLNRIDASFIIENGKIIRHTDHFNFYNWSKQSLGLTGLLLGWTSFLKNKVRKQASTKLAAYMEKELSKD</sequence>
<dbReference type="GO" id="GO:0016853">
    <property type="term" value="F:isomerase activity"/>
    <property type="evidence" value="ECO:0007669"/>
    <property type="project" value="UniProtKB-KW"/>
</dbReference>
<evidence type="ECO:0000313" key="3">
    <source>
        <dbReference type="Proteomes" id="UP000094313"/>
    </source>
</evidence>
<dbReference type="InterPro" id="IPR037401">
    <property type="entry name" value="SnoaL-like"/>
</dbReference>
<organism evidence="2 3">
    <name type="scientific">Pedobacter steynii</name>
    <dbReference type="NCBI Taxonomy" id="430522"/>
    <lineage>
        <taxon>Bacteria</taxon>
        <taxon>Pseudomonadati</taxon>
        <taxon>Bacteroidota</taxon>
        <taxon>Sphingobacteriia</taxon>
        <taxon>Sphingobacteriales</taxon>
        <taxon>Sphingobacteriaceae</taxon>
        <taxon>Pedobacter</taxon>
    </lineage>
</organism>
<evidence type="ECO:0000313" key="2">
    <source>
        <dbReference type="EMBL" id="AOM77614.1"/>
    </source>
</evidence>
<dbReference type="Proteomes" id="UP000094313">
    <property type="component" value="Chromosome"/>
</dbReference>
<gene>
    <name evidence="2" type="ORF">BFS30_10805</name>
</gene>